<proteinExistence type="inferred from homology"/>
<dbReference type="SUPFAM" id="SSF88659">
    <property type="entry name" value="Sigma3 and sigma4 domains of RNA polymerase sigma factors"/>
    <property type="match status" value="1"/>
</dbReference>
<dbReference type="InterPro" id="IPR013325">
    <property type="entry name" value="RNA_pol_sigma_r2"/>
</dbReference>
<feature type="domain" description="RNA polymerase sigma-70 region 2" evidence="6">
    <location>
        <begin position="58"/>
        <end position="119"/>
    </location>
</feature>
<dbReference type="InterPro" id="IPR046531">
    <property type="entry name" value="DUF6596"/>
</dbReference>
<dbReference type="InterPro" id="IPR007627">
    <property type="entry name" value="RNA_pol_sigma70_r2"/>
</dbReference>
<dbReference type="InterPro" id="IPR036388">
    <property type="entry name" value="WH-like_DNA-bd_sf"/>
</dbReference>
<evidence type="ECO:0000259" key="7">
    <source>
        <dbReference type="Pfam" id="PF08281"/>
    </source>
</evidence>
<name>A0A4Y3KSH0_9CELL</name>
<dbReference type="Pfam" id="PF08281">
    <property type="entry name" value="Sigma70_r4_2"/>
    <property type="match status" value="1"/>
</dbReference>
<dbReference type="GO" id="GO:0003677">
    <property type="term" value="F:DNA binding"/>
    <property type="evidence" value="ECO:0007669"/>
    <property type="project" value="InterPro"/>
</dbReference>
<dbReference type="AlphaFoldDB" id="A0A4Y3KSH0"/>
<evidence type="ECO:0000256" key="5">
    <source>
        <dbReference type="SAM" id="MobiDB-lite"/>
    </source>
</evidence>
<dbReference type="Gene3D" id="1.10.1740.10">
    <property type="match status" value="1"/>
</dbReference>
<evidence type="ECO:0000256" key="3">
    <source>
        <dbReference type="ARBA" id="ARBA00023082"/>
    </source>
</evidence>
<reference evidence="9" key="1">
    <citation type="submission" date="2019-06" db="EMBL/GenBank/DDBJ databases">
        <title>Whole genome shotgun sequence of Cellulomonas cellasea NBRC 3753.</title>
        <authorList>
            <person name="Hosoyama A."/>
            <person name="Uohara A."/>
            <person name="Ohji S."/>
            <person name="Ichikawa N."/>
        </authorList>
    </citation>
    <scope>NUCLEOTIDE SEQUENCE [LARGE SCALE GENOMIC DNA]</scope>
    <source>
        <strain evidence="9">NBRC 3753</strain>
    </source>
</reference>
<feature type="domain" description="DUF6596" evidence="8">
    <location>
        <begin position="226"/>
        <end position="325"/>
    </location>
</feature>
<evidence type="ECO:0000313" key="9">
    <source>
        <dbReference type="EMBL" id="GEA86827.1"/>
    </source>
</evidence>
<dbReference type="PANTHER" id="PTHR47756:SF2">
    <property type="entry name" value="BLL6612 PROTEIN"/>
    <property type="match status" value="1"/>
</dbReference>
<dbReference type="RefSeq" id="WP_371861010.1">
    <property type="nucleotide sequence ID" value="NZ_BJLR01000009.1"/>
</dbReference>
<dbReference type="GO" id="GO:0016987">
    <property type="term" value="F:sigma factor activity"/>
    <property type="evidence" value="ECO:0007669"/>
    <property type="project" value="UniProtKB-KW"/>
</dbReference>
<feature type="compositionally biased region" description="Low complexity" evidence="5">
    <location>
        <begin position="9"/>
        <end position="27"/>
    </location>
</feature>
<dbReference type="SUPFAM" id="SSF88946">
    <property type="entry name" value="Sigma2 domain of RNA polymerase sigma factors"/>
    <property type="match status" value="1"/>
</dbReference>
<feature type="domain" description="RNA polymerase sigma factor 70 region 4 type 2" evidence="7">
    <location>
        <begin position="158"/>
        <end position="208"/>
    </location>
</feature>
<dbReference type="InterPro" id="IPR013249">
    <property type="entry name" value="RNA_pol_sigma70_r4_t2"/>
</dbReference>
<evidence type="ECO:0000256" key="4">
    <source>
        <dbReference type="ARBA" id="ARBA00023163"/>
    </source>
</evidence>
<protein>
    <submittedName>
        <fullName evidence="9">RNA polymerase sigma-70 factor, ECF subfamily protein</fullName>
    </submittedName>
</protein>
<comment type="similarity">
    <text evidence="1">Belongs to the sigma-70 factor family. ECF subfamily.</text>
</comment>
<evidence type="ECO:0000256" key="1">
    <source>
        <dbReference type="ARBA" id="ARBA00010641"/>
    </source>
</evidence>
<keyword evidence="2" id="KW-0805">Transcription regulation</keyword>
<keyword evidence="4" id="KW-0804">Transcription</keyword>
<evidence type="ECO:0000256" key="2">
    <source>
        <dbReference type="ARBA" id="ARBA00023015"/>
    </source>
</evidence>
<organism evidence="9 10">
    <name type="scientific">Cellulomonas cellasea</name>
    <dbReference type="NCBI Taxonomy" id="43670"/>
    <lineage>
        <taxon>Bacteria</taxon>
        <taxon>Bacillati</taxon>
        <taxon>Actinomycetota</taxon>
        <taxon>Actinomycetes</taxon>
        <taxon>Micrococcales</taxon>
        <taxon>Cellulomonadaceae</taxon>
        <taxon>Cellulomonas</taxon>
    </lineage>
</organism>
<evidence type="ECO:0000313" key="10">
    <source>
        <dbReference type="Proteomes" id="UP000317046"/>
    </source>
</evidence>
<gene>
    <name evidence="9" type="ORF">CCE01nite_07760</name>
</gene>
<sequence>MTSGGAPVTGGPRAGRAASAAGSRPTPHAAGAGTPVPVTPDAVADDVADAVERAWREHWSPVLGLLIGQFGRPDLAEDGLADAFVAAARRWPEDGVPSSPGAWLLTAGRRRVLDRLRAEAVHRRKEPLMVVDERTRALAAETTDPGAHVSDDRLRLVFACCHPALAPEARIALTLRFVAGLATPEIARLLLVQESTMAARLTRAKKRLAASGIPFATPPPERLDERLDVVATVLYLVFTAAYHPTDEPDPLRTALGDEAIRLVRVLDALLPGRPVVRALLALLLLQHSRRDARLDDAGALVLLPDQDRGRWHADEIAEGVAVLRSVLPGAGQAEEYRLQALVAAEHATAPTPDATRWDVVADLYAELEALTGSPVVRLARAVAVAEAAGPEAGLALLDGLDAALPTHHRVPSVRGELLARAGRPAEAAASFRAALALVHNPVERRHLEGRLAATGP</sequence>
<feature type="region of interest" description="Disordered" evidence="5">
    <location>
        <begin position="1"/>
        <end position="41"/>
    </location>
</feature>
<dbReference type="Gene3D" id="1.10.10.10">
    <property type="entry name" value="Winged helix-like DNA-binding domain superfamily/Winged helix DNA-binding domain"/>
    <property type="match status" value="1"/>
</dbReference>
<evidence type="ECO:0000259" key="6">
    <source>
        <dbReference type="Pfam" id="PF04542"/>
    </source>
</evidence>
<keyword evidence="10" id="KW-1185">Reference proteome</keyword>
<comment type="caution">
    <text evidence="9">The sequence shown here is derived from an EMBL/GenBank/DDBJ whole genome shotgun (WGS) entry which is preliminary data.</text>
</comment>
<dbReference type="EMBL" id="BJLR01000009">
    <property type="protein sequence ID" value="GEA86827.1"/>
    <property type="molecule type" value="Genomic_DNA"/>
</dbReference>
<dbReference type="GO" id="GO:0006352">
    <property type="term" value="P:DNA-templated transcription initiation"/>
    <property type="evidence" value="ECO:0007669"/>
    <property type="project" value="InterPro"/>
</dbReference>
<accession>A0A4Y3KSH0</accession>
<dbReference type="Pfam" id="PF04542">
    <property type="entry name" value="Sigma70_r2"/>
    <property type="match status" value="1"/>
</dbReference>
<dbReference type="InterPro" id="IPR013324">
    <property type="entry name" value="RNA_pol_sigma_r3/r4-like"/>
</dbReference>
<keyword evidence="3" id="KW-0731">Sigma factor</keyword>
<evidence type="ECO:0000259" key="8">
    <source>
        <dbReference type="Pfam" id="PF20239"/>
    </source>
</evidence>
<dbReference type="Proteomes" id="UP000317046">
    <property type="component" value="Unassembled WGS sequence"/>
</dbReference>
<dbReference type="PANTHER" id="PTHR47756">
    <property type="entry name" value="BLL6612 PROTEIN-RELATED"/>
    <property type="match status" value="1"/>
</dbReference>
<dbReference type="Pfam" id="PF20239">
    <property type="entry name" value="DUF6596"/>
    <property type="match status" value="1"/>
</dbReference>